<dbReference type="Proteomes" id="UP001565236">
    <property type="component" value="Unassembled WGS sequence"/>
</dbReference>
<reference evidence="1 2" key="1">
    <citation type="submission" date="2024-03" db="EMBL/GenBank/DDBJ databases">
        <title>Mouse gut bacterial collection (mGBC) of GemPharmatech.</title>
        <authorList>
            <person name="He Y."/>
            <person name="Dong L."/>
            <person name="Wu D."/>
            <person name="Gao X."/>
            <person name="Lin Z."/>
        </authorList>
    </citation>
    <scope>NUCLEOTIDE SEQUENCE [LARGE SCALE GENOMIC DNA]</scope>
    <source>
        <strain evidence="1 2">15-30</strain>
    </source>
</reference>
<evidence type="ECO:0000313" key="2">
    <source>
        <dbReference type="Proteomes" id="UP001565236"/>
    </source>
</evidence>
<gene>
    <name evidence="1" type="ORF">AALT52_08080</name>
</gene>
<evidence type="ECO:0000313" key="1">
    <source>
        <dbReference type="EMBL" id="MEY8662844.1"/>
    </source>
</evidence>
<name>A0ABV4DQW7_9LACO</name>
<accession>A0ABV4DQW7</accession>
<proteinExistence type="predicted"/>
<dbReference type="EMBL" id="JBCLUF010000030">
    <property type="protein sequence ID" value="MEY8662844.1"/>
    <property type="molecule type" value="Genomic_DNA"/>
</dbReference>
<organism evidence="1 2">
    <name type="scientific">Ligilactobacillus faecis</name>
    <dbReference type="NCBI Taxonomy" id="762833"/>
    <lineage>
        <taxon>Bacteria</taxon>
        <taxon>Bacillati</taxon>
        <taxon>Bacillota</taxon>
        <taxon>Bacilli</taxon>
        <taxon>Lactobacillales</taxon>
        <taxon>Lactobacillaceae</taxon>
        <taxon>Ligilactobacillus</taxon>
    </lineage>
</organism>
<keyword evidence="2" id="KW-1185">Reference proteome</keyword>
<dbReference type="RefSeq" id="WP_369942702.1">
    <property type="nucleotide sequence ID" value="NZ_JBCLUF010000030.1"/>
</dbReference>
<sequence>MDTKNKNQEIVSAQIVAVQEQTITVKTEENEVIEVARPQSTKKDALFIQTMKDILKSGIWIPVNKKLKQLLRYDWFETPIEQYSF</sequence>
<protein>
    <submittedName>
        <fullName evidence="1">Uncharacterized protein</fullName>
    </submittedName>
</protein>
<comment type="caution">
    <text evidence="1">The sequence shown here is derived from an EMBL/GenBank/DDBJ whole genome shotgun (WGS) entry which is preliminary data.</text>
</comment>